<dbReference type="RefSeq" id="WP_161717648.1">
    <property type="nucleotide sequence ID" value="NZ_JAAAPO010000002.1"/>
</dbReference>
<evidence type="ECO:0000313" key="3">
    <source>
        <dbReference type="Proteomes" id="UP000753724"/>
    </source>
</evidence>
<dbReference type="PANTHER" id="PTHR43194:SF2">
    <property type="entry name" value="PEROXISOMAL MEMBRANE PROTEIN LPX1"/>
    <property type="match status" value="1"/>
</dbReference>
<dbReference type="GO" id="GO:0016787">
    <property type="term" value="F:hydrolase activity"/>
    <property type="evidence" value="ECO:0007669"/>
    <property type="project" value="UniProtKB-KW"/>
</dbReference>
<dbReference type="Pfam" id="PF12697">
    <property type="entry name" value="Abhydrolase_6"/>
    <property type="match status" value="1"/>
</dbReference>
<feature type="domain" description="AB hydrolase-1" evidence="1">
    <location>
        <begin position="30"/>
        <end position="236"/>
    </location>
</feature>
<dbReference type="InterPro" id="IPR029058">
    <property type="entry name" value="AB_hydrolase_fold"/>
</dbReference>
<dbReference type="SUPFAM" id="SSF53474">
    <property type="entry name" value="alpha/beta-Hydrolases"/>
    <property type="match status" value="1"/>
</dbReference>
<sequence length="255" mass="27200">MTNVTTQFITGFGGAKLAVHVAGPQDGWPLVLVHGLFSSAAVNWVKYGHAARLADAGYRVIMPDLRAHGHSAAPHDPAAYPEDVLVDDLLALIEAFGLEEGGYDLGGFSLGARTVTRAVLAGAAPRRLVLGGMGLEGLAGWAKRSAFFIDVIDRFGTIKQGDPAYYAQQFMKVQAIDPVAARLLLGSVDDTPPDELLRLTLPVLVVCGEEDMDNGSAPRLARRLPNARYVEIPGTHMSSVTQRQLSEAILAFVAE</sequence>
<reference evidence="3" key="1">
    <citation type="submission" date="2020-01" db="EMBL/GenBank/DDBJ databases">
        <title>Sphingomonas sp. strain CSW-10.</title>
        <authorList>
            <person name="Chen W.-M."/>
        </authorList>
    </citation>
    <scope>NUCLEOTIDE SEQUENCE [LARGE SCALE GENOMIC DNA]</scope>
    <source>
        <strain evidence="3">FSY-8</strain>
    </source>
</reference>
<dbReference type="InterPro" id="IPR000073">
    <property type="entry name" value="AB_hydrolase_1"/>
</dbReference>
<dbReference type="PANTHER" id="PTHR43194">
    <property type="entry name" value="HYDROLASE ALPHA/BETA FOLD FAMILY"/>
    <property type="match status" value="1"/>
</dbReference>
<evidence type="ECO:0000313" key="2">
    <source>
        <dbReference type="EMBL" id="NBC35924.1"/>
    </source>
</evidence>
<name>A0ABW9XBL6_9SPHN</name>
<comment type="caution">
    <text evidence="2">The sequence shown here is derived from an EMBL/GenBank/DDBJ whole genome shotgun (WGS) entry which is preliminary data.</text>
</comment>
<keyword evidence="2" id="KW-0378">Hydrolase</keyword>
<keyword evidence="3" id="KW-1185">Reference proteome</keyword>
<accession>A0ABW9XBL6</accession>
<dbReference type="EMBL" id="JAAAPO010000002">
    <property type="protein sequence ID" value="NBC35924.1"/>
    <property type="molecule type" value="Genomic_DNA"/>
</dbReference>
<dbReference type="Proteomes" id="UP000753724">
    <property type="component" value="Unassembled WGS sequence"/>
</dbReference>
<gene>
    <name evidence="2" type="ORF">GTZ99_05070</name>
</gene>
<proteinExistence type="predicted"/>
<dbReference type="Gene3D" id="3.40.50.1820">
    <property type="entry name" value="alpha/beta hydrolase"/>
    <property type="match status" value="1"/>
</dbReference>
<evidence type="ECO:0000259" key="1">
    <source>
        <dbReference type="Pfam" id="PF12697"/>
    </source>
</evidence>
<dbReference type="InterPro" id="IPR050228">
    <property type="entry name" value="Carboxylesterase_BioH"/>
</dbReference>
<organism evidence="2 3">
    <name type="scientific">Novosphingobium ovatum</name>
    <dbReference type="NCBI Taxonomy" id="1908523"/>
    <lineage>
        <taxon>Bacteria</taxon>
        <taxon>Pseudomonadati</taxon>
        <taxon>Pseudomonadota</taxon>
        <taxon>Alphaproteobacteria</taxon>
        <taxon>Sphingomonadales</taxon>
        <taxon>Sphingomonadaceae</taxon>
        <taxon>Novosphingobium</taxon>
    </lineage>
</organism>
<protein>
    <submittedName>
        <fullName evidence="2">Alpha/beta fold hydrolase</fullName>
    </submittedName>
</protein>